<dbReference type="AlphaFoldDB" id="A0A382KKT3"/>
<protein>
    <submittedName>
        <fullName evidence="1">Uncharacterized protein</fullName>
    </submittedName>
</protein>
<accession>A0A382KKT3</accession>
<dbReference type="EMBL" id="UINC01081211">
    <property type="protein sequence ID" value="SVC24849.1"/>
    <property type="molecule type" value="Genomic_DNA"/>
</dbReference>
<name>A0A382KKT3_9ZZZZ</name>
<reference evidence="1" key="1">
    <citation type="submission" date="2018-05" db="EMBL/GenBank/DDBJ databases">
        <authorList>
            <person name="Lanie J.A."/>
            <person name="Ng W.-L."/>
            <person name="Kazmierczak K.M."/>
            <person name="Andrzejewski T.M."/>
            <person name="Davidsen T.M."/>
            <person name="Wayne K.J."/>
            <person name="Tettelin H."/>
            <person name="Glass J.I."/>
            <person name="Rusch D."/>
            <person name="Podicherti R."/>
            <person name="Tsui H.-C.T."/>
            <person name="Winkler M.E."/>
        </authorList>
    </citation>
    <scope>NUCLEOTIDE SEQUENCE</scope>
</reference>
<evidence type="ECO:0000313" key="1">
    <source>
        <dbReference type="EMBL" id="SVC24849.1"/>
    </source>
</evidence>
<proteinExistence type="predicted"/>
<sequence>MLIKFPAKTKYFFNLVLPFALLFQWTLPTIEKQTYIHTNFGDLIYDKCKNPEHSHPPLSQRETSNDPEKFVNSDLNNSILIKEPLKLFYISGEKNFEKSITSPALLLEQLPPSRAPPFFEV</sequence>
<organism evidence="1">
    <name type="scientific">marine metagenome</name>
    <dbReference type="NCBI Taxonomy" id="408172"/>
    <lineage>
        <taxon>unclassified sequences</taxon>
        <taxon>metagenomes</taxon>
        <taxon>ecological metagenomes</taxon>
    </lineage>
</organism>
<gene>
    <name evidence="1" type="ORF">METZ01_LOCUS277703</name>
</gene>